<dbReference type="EC" id="3.1.3.2" evidence="7"/>
<dbReference type="FunFam" id="3.40.50.2300:FF:000105">
    <property type="entry name" value="Low molecular weight phosphotyrosine protein"/>
    <property type="match status" value="1"/>
</dbReference>
<dbReference type="CDD" id="cd16343">
    <property type="entry name" value="LMWPTP"/>
    <property type="match status" value="1"/>
</dbReference>
<evidence type="ECO:0000313" key="10">
    <source>
        <dbReference type="Proteomes" id="UP001168821"/>
    </source>
</evidence>
<dbReference type="PANTHER" id="PTHR11717">
    <property type="entry name" value="LOW MOLECULAR WEIGHT PROTEIN TYROSINE PHOSPHATASE"/>
    <property type="match status" value="1"/>
</dbReference>
<dbReference type="InterPro" id="IPR023485">
    <property type="entry name" value="Ptyr_pPase"/>
</dbReference>
<dbReference type="InterPro" id="IPR002115">
    <property type="entry name" value="Tyr_Pase_low_mol_wt_mml"/>
</dbReference>
<dbReference type="GO" id="GO:0003993">
    <property type="term" value="F:acid phosphatase activity"/>
    <property type="evidence" value="ECO:0007669"/>
    <property type="project" value="UniProtKB-UniRule"/>
</dbReference>
<feature type="active site" description="Proton donor" evidence="6">
    <location>
        <position position="124"/>
    </location>
</feature>
<comment type="subcellular location">
    <subcellularLocation>
        <location evidence="1 7">Cytoplasm</location>
    </subcellularLocation>
</comment>
<dbReference type="PRINTS" id="PR00720">
    <property type="entry name" value="MAMMALPTPASE"/>
</dbReference>
<evidence type="ECO:0000256" key="7">
    <source>
        <dbReference type="RuleBase" id="RU368115"/>
    </source>
</evidence>
<sequence length="157" mass="17688">MAKGALFVCLGNICRSPIAEAVFLHLLKERGISHEWKVDSAGLGGWHSGNRPDSRARAVLAKYKIDYNNTARQIETEDFVEFDYIFGMDQNNIDGLKREAPANSKAKILLLGDYDPQGDKIIRDPYYDSGSEGFEKCYKQCLRSCTAFLDSLEKDQL</sequence>
<comment type="caution">
    <text evidence="9">The sequence shown here is derived from an EMBL/GenBank/DDBJ whole genome shotgun (WGS) entry which is preliminary data.</text>
</comment>
<gene>
    <name evidence="9" type="ORF">Zmor_016634</name>
</gene>
<keyword evidence="3 7" id="KW-0963">Cytoplasm</keyword>
<dbReference type="EC" id="3.1.3.48" evidence="7"/>
<evidence type="ECO:0000259" key="8">
    <source>
        <dbReference type="SMART" id="SM00226"/>
    </source>
</evidence>
<evidence type="ECO:0000256" key="6">
    <source>
        <dbReference type="PIRSR" id="PIRSR617867-1"/>
    </source>
</evidence>
<protein>
    <recommendedName>
        <fullName evidence="7">Low molecular weight phosphotyrosine protein phosphatase</fullName>
        <shortName evidence="7">LMW-PTP</shortName>
        <shortName evidence="7">LMW-PTPase</shortName>
        <ecNumber evidence="7">3.1.3.2</ecNumber>
        <ecNumber evidence="7">3.1.3.48</ecNumber>
    </recommendedName>
    <alternativeName>
        <fullName evidence="7">Low molecular weight cytosolic acid phosphatase</fullName>
    </alternativeName>
</protein>
<comment type="similarity">
    <text evidence="2 7">Belongs to the low molecular weight phosphotyrosine protein phosphatase family.</text>
</comment>
<evidence type="ECO:0000256" key="4">
    <source>
        <dbReference type="ARBA" id="ARBA00022801"/>
    </source>
</evidence>
<dbReference type="Gene3D" id="3.40.50.2300">
    <property type="match status" value="1"/>
</dbReference>
<dbReference type="InterPro" id="IPR017867">
    <property type="entry name" value="Tyr_phospatase_low_mol_wt"/>
</dbReference>
<dbReference type="PRINTS" id="PR00719">
    <property type="entry name" value="LMWPTPASE"/>
</dbReference>
<proteinExistence type="inferred from homology"/>
<keyword evidence="5 7" id="KW-0904">Protein phosphatase</keyword>
<dbReference type="GO" id="GO:0005737">
    <property type="term" value="C:cytoplasm"/>
    <property type="evidence" value="ECO:0007669"/>
    <property type="project" value="UniProtKB-SubCell"/>
</dbReference>
<dbReference type="EMBL" id="JALNTZ010000005">
    <property type="protein sequence ID" value="KAJ3650544.1"/>
    <property type="molecule type" value="Genomic_DNA"/>
</dbReference>
<dbReference type="InterPro" id="IPR036196">
    <property type="entry name" value="Ptyr_pPase_sf"/>
</dbReference>
<comment type="catalytic activity">
    <reaction evidence="7">
        <text>O-phospho-L-tyrosyl-[protein] + H2O = L-tyrosyl-[protein] + phosphate</text>
        <dbReference type="Rhea" id="RHEA:10684"/>
        <dbReference type="Rhea" id="RHEA-COMP:10136"/>
        <dbReference type="Rhea" id="RHEA-COMP:20101"/>
        <dbReference type="ChEBI" id="CHEBI:15377"/>
        <dbReference type="ChEBI" id="CHEBI:43474"/>
        <dbReference type="ChEBI" id="CHEBI:46858"/>
        <dbReference type="ChEBI" id="CHEBI:61978"/>
        <dbReference type="EC" id="3.1.3.48"/>
    </reaction>
</comment>
<evidence type="ECO:0000256" key="3">
    <source>
        <dbReference type="ARBA" id="ARBA00022490"/>
    </source>
</evidence>
<comment type="function">
    <text evidence="7">Acts on tyrosine phosphorylated proteins, low-MW aryl phosphates and natural and synthetic acyl phosphates.</text>
</comment>
<evidence type="ECO:0000256" key="5">
    <source>
        <dbReference type="ARBA" id="ARBA00022912"/>
    </source>
</evidence>
<comment type="catalytic activity">
    <reaction evidence="7">
        <text>a phosphate monoester + H2O = an alcohol + phosphate</text>
        <dbReference type="Rhea" id="RHEA:15017"/>
        <dbReference type="ChEBI" id="CHEBI:15377"/>
        <dbReference type="ChEBI" id="CHEBI:30879"/>
        <dbReference type="ChEBI" id="CHEBI:43474"/>
        <dbReference type="ChEBI" id="CHEBI:67140"/>
        <dbReference type="EC" id="3.1.3.2"/>
    </reaction>
</comment>
<feature type="active site" description="Nucleophile" evidence="6">
    <location>
        <position position="9"/>
    </location>
</feature>
<dbReference type="SUPFAM" id="SSF52788">
    <property type="entry name" value="Phosphotyrosine protein phosphatases I"/>
    <property type="match status" value="1"/>
</dbReference>
<organism evidence="9 10">
    <name type="scientific">Zophobas morio</name>
    <dbReference type="NCBI Taxonomy" id="2755281"/>
    <lineage>
        <taxon>Eukaryota</taxon>
        <taxon>Metazoa</taxon>
        <taxon>Ecdysozoa</taxon>
        <taxon>Arthropoda</taxon>
        <taxon>Hexapoda</taxon>
        <taxon>Insecta</taxon>
        <taxon>Pterygota</taxon>
        <taxon>Neoptera</taxon>
        <taxon>Endopterygota</taxon>
        <taxon>Coleoptera</taxon>
        <taxon>Polyphaga</taxon>
        <taxon>Cucujiformia</taxon>
        <taxon>Tenebrionidae</taxon>
        <taxon>Zophobas</taxon>
    </lineage>
</organism>
<evidence type="ECO:0000256" key="2">
    <source>
        <dbReference type="ARBA" id="ARBA00011063"/>
    </source>
</evidence>
<keyword evidence="10" id="KW-1185">Reference proteome</keyword>
<dbReference type="Pfam" id="PF01451">
    <property type="entry name" value="LMWPc"/>
    <property type="match status" value="1"/>
</dbReference>
<evidence type="ECO:0000256" key="1">
    <source>
        <dbReference type="ARBA" id="ARBA00004496"/>
    </source>
</evidence>
<feature type="active site" evidence="6">
    <location>
        <position position="15"/>
    </location>
</feature>
<accession>A0AA38MBU9</accession>
<dbReference type="Proteomes" id="UP001168821">
    <property type="component" value="Unassembled WGS sequence"/>
</dbReference>
<name>A0AA38MBU9_9CUCU</name>
<dbReference type="GO" id="GO:0004726">
    <property type="term" value="F:non-membrane spanning protein tyrosine phosphatase activity"/>
    <property type="evidence" value="ECO:0007669"/>
    <property type="project" value="InterPro"/>
</dbReference>
<dbReference type="AlphaFoldDB" id="A0AA38MBU9"/>
<dbReference type="PANTHER" id="PTHR11717:SF7">
    <property type="entry name" value="LOW MOLECULAR WEIGHT PHOSPHOTYROSINE PROTEIN PHOSPHATASE"/>
    <property type="match status" value="1"/>
</dbReference>
<dbReference type="InterPro" id="IPR050438">
    <property type="entry name" value="LMW_PTPase"/>
</dbReference>
<keyword evidence="4 7" id="KW-0378">Hydrolase</keyword>
<evidence type="ECO:0000313" key="9">
    <source>
        <dbReference type="EMBL" id="KAJ3650544.1"/>
    </source>
</evidence>
<feature type="domain" description="Phosphotyrosine protein phosphatase I" evidence="8">
    <location>
        <begin position="3"/>
        <end position="151"/>
    </location>
</feature>
<dbReference type="SMART" id="SM00226">
    <property type="entry name" value="LMWPc"/>
    <property type="match status" value="1"/>
</dbReference>
<reference evidence="9" key="1">
    <citation type="journal article" date="2023" name="G3 (Bethesda)">
        <title>Whole genome assemblies of Zophobas morio and Tenebrio molitor.</title>
        <authorList>
            <person name="Kaur S."/>
            <person name="Stinson S.A."/>
            <person name="diCenzo G.C."/>
        </authorList>
    </citation>
    <scope>NUCLEOTIDE SEQUENCE</scope>
    <source>
        <strain evidence="9">QUZm001</strain>
    </source>
</reference>